<evidence type="ECO:0000256" key="4">
    <source>
        <dbReference type="ARBA" id="ARBA00022857"/>
    </source>
</evidence>
<dbReference type="HAMAP" id="MF_01965">
    <property type="entry name" value="NADHX_dehydratase"/>
    <property type="match status" value="1"/>
</dbReference>
<dbReference type="AlphaFoldDB" id="A0A9P1N2L9"/>
<dbReference type="PANTHER" id="PTHR12592">
    <property type="entry name" value="ATP-DEPENDENT (S)-NAD(P)H-HYDRATE DEHYDRATASE FAMILY MEMBER"/>
    <property type="match status" value="1"/>
</dbReference>
<comment type="catalytic activity">
    <reaction evidence="8">
        <text>(6S)-NADHX + ATP = ADP + phosphate + NADH + H(+)</text>
        <dbReference type="Rhea" id="RHEA:19017"/>
        <dbReference type="ChEBI" id="CHEBI:15378"/>
        <dbReference type="ChEBI" id="CHEBI:30616"/>
        <dbReference type="ChEBI" id="CHEBI:43474"/>
        <dbReference type="ChEBI" id="CHEBI:57945"/>
        <dbReference type="ChEBI" id="CHEBI:64074"/>
        <dbReference type="ChEBI" id="CHEBI:456216"/>
        <dbReference type="EC" id="4.2.1.93"/>
    </reaction>
</comment>
<reference evidence="10" key="1">
    <citation type="submission" date="2022-11" db="EMBL/GenBank/DDBJ databases">
        <authorList>
            <person name="Kikuchi T."/>
        </authorList>
    </citation>
    <scope>NUCLEOTIDE SEQUENCE</scope>
    <source>
        <strain evidence="10">PS1010</strain>
    </source>
</reference>
<dbReference type="GO" id="GO:0110051">
    <property type="term" value="P:metabolite repair"/>
    <property type="evidence" value="ECO:0007669"/>
    <property type="project" value="TreeGrafter"/>
</dbReference>
<feature type="binding site" evidence="8">
    <location>
        <begin position="194"/>
        <end position="198"/>
    </location>
    <ligand>
        <name>ATP</name>
        <dbReference type="ChEBI" id="CHEBI:30616"/>
    </ligand>
</feature>
<evidence type="ECO:0000313" key="11">
    <source>
        <dbReference type="Proteomes" id="UP001152747"/>
    </source>
</evidence>
<dbReference type="Gene3D" id="3.40.1190.20">
    <property type="match status" value="1"/>
</dbReference>
<accession>A0A9P1N2L9</accession>
<keyword evidence="1 8" id="KW-0597">Phosphoprotein</keyword>
<evidence type="ECO:0000256" key="5">
    <source>
        <dbReference type="ARBA" id="ARBA00023027"/>
    </source>
</evidence>
<keyword evidence="4" id="KW-0521">NADP</keyword>
<dbReference type="GO" id="GO:0046496">
    <property type="term" value="P:nicotinamide nucleotide metabolic process"/>
    <property type="evidence" value="ECO:0007669"/>
    <property type="project" value="UniProtKB-UniRule"/>
</dbReference>
<proteinExistence type="inferred from homology"/>
<evidence type="ECO:0000259" key="9">
    <source>
        <dbReference type="PROSITE" id="PS51383"/>
    </source>
</evidence>
<keyword evidence="5 8" id="KW-0520">NAD</keyword>
<dbReference type="EMBL" id="CANHGI010000003">
    <property type="protein sequence ID" value="CAI5445541.1"/>
    <property type="molecule type" value="Genomic_DNA"/>
</dbReference>
<evidence type="ECO:0000313" key="10">
    <source>
        <dbReference type="EMBL" id="CAI5445541.1"/>
    </source>
</evidence>
<dbReference type="OrthoDB" id="8110916at2759"/>
<dbReference type="Pfam" id="PF01256">
    <property type="entry name" value="Carb_kinase"/>
    <property type="match status" value="1"/>
</dbReference>
<dbReference type="GO" id="GO:0005524">
    <property type="term" value="F:ATP binding"/>
    <property type="evidence" value="ECO:0007669"/>
    <property type="project" value="UniProtKB-KW"/>
</dbReference>
<dbReference type="NCBIfam" id="TIGR00196">
    <property type="entry name" value="yjeF_cterm"/>
    <property type="match status" value="1"/>
</dbReference>
<comment type="similarity">
    <text evidence="8">Belongs to the NnrD/CARKD family.</text>
</comment>
<dbReference type="SUPFAM" id="SSF53613">
    <property type="entry name" value="Ribokinase-like"/>
    <property type="match status" value="1"/>
</dbReference>
<keyword evidence="2 8" id="KW-0547">Nucleotide-binding</keyword>
<comment type="function">
    <text evidence="8">Catalyzes the dehydration of the S-form of NAD(P)HX at the expense of ATP, which is converted to ADP. Together with NAD(P)HX epimerase, which catalyzes the epimerization of the S- and R-forms, the enzyme allows the repair of both epimers of NAD(P)HX, a damaged form of NAD(P)H that is a result of enzymatic or heat-dependent hydration.</text>
</comment>
<dbReference type="PANTHER" id="PTHR12592:SF0">
    <property type="entry name" value="ATP-DEPENDENT (S)-NAD(P)H-HYDRATE DEHYDRATASE"/>
    <property type="match status" value="1"/>
</dbReference>
<dbReference type="GO" id="GO:0047453">
    <property type="term" value="F:ATP-dependent NAD(P)H-hydrate dehydratase activity"/>
    <property type="evidence" value="ECO:0007669"/>
    <property type="project" value="UniProtKB-UniRule"/>
</dbReference>
<dbReference type="InterPro" id="IPR000631">
    <property type="entry name" value="CARKD"/>
</dbReference>
<gene>
    <name evidence="10" type="ORF">CAMP_LOCUS8178</name>
</gene>
<organism evidence="10 11">
    <name type="scientific">Caenorhabditis angaria</name>
    <dbReference type="NCBI Taxonomy" id="860376"/>
    <lineage>
        <taxon>Eukaryota</taxon>
        <taxon>Metazoa</taxon>
        <taxon>Ecdysozoa</taxon>
        <taxon>Nematoda</taxon>
        <taxon>Chromadorea</taxon>
        <taxon>Rhabditida</taxon>
        <taxon>Rhabditina</taxon>
        <taxon>Rhabditomorpha</taxon>
        <taxon>Rhabditoidea</taxon>
        <taxon>Rhabditidae</taxon>
        <taxon>Peloderinae</taxon>
        <taxon>Caenorhabditis</taxon>
    </lineage>
</organism>
<dbReference type="InterPro" id="IPR029056">
    <property type="entry name" value="Ribokinase-like"/>
</dbReference>
<comment type="cofactor">
    <cofactor evidence="8">
        <name>Mg(2+)</name>
        <dbReference type="ChEBI" id="CHEBI:18420"/>
    </cofactor>
</comment>
<dbReference type="CDD" id="cd01171">
    <property type="entry name" value="YXKO-related"/>
    <property type="match status" value="1"/>
</dbReference>
<protein>
    <recommendedName>
        <fullName evidence="8">ATP-dependent (S)-NAD(P)H-hydrate dehydratase</fullName>
        <ecNumber evidence="8">4.2.1.93</ecNumber>
    </recommendedName>
    <alternativeName>
        <fullName evidence="8">ATP-dependent NAD(P)HX dehydratase</fullName>
    </alternativeName>
</protein>
<dbReference type="PROSITE" id="PS51383">
    <property type="entry name" value="YJEF_C_3"/>
    <property type="match status" value="1"/>
</dbReference>
<feature type="binding site" evidence="8">
    <location>
        <begin position="214"/>
        <end position="223"/>
    </location>
    <ligand>
        <name>ATP</name>
        <dbReference type="ChEBI" id="CHEBI:30616"/>
    </ligand>
</feature>
<keyword evidence="6 8" id="KW-0456">Lyase</keyword>
<feature type="binding site" evidence="8">
    <location>
        <position position="224"/>
    </location>
    <ligand>
        <name>(6S)-NADPHX</name>
        <dbReference type="ChEBI" id="CHEBI:64076"/>
    </ligand>
</feature>
<comment type="caution">
    <text evidence="10">The sequence shown here is derived from an EMBL/GenBank/DDBJ whole genome shotgun (WGS) entry which is preliminary data.</text>
</comment>
<keyword evidence="3 8" id="KW-0067">ATP-binding</keyword>
<name>A0A9P1N2L9_9PELO</name>
<comment type="catalytic activity">
    <reaction evidence="7 8">
        <text>(6S)-NADPHX + ATP = ADP + phosphate + NADPH + H(+)</text>
        <dbReference type="Rhea" id="RHEA:32231"/>
        <dbReference type="ChEBI" id="CHEBI:15378"/>
        <dbReference type="ChEBI" id="CHEBI:30616"/>
        <dbReference type="ChEBI" id="CHEBI:43474"/>
        <dbReference type="ChEBI" id="CHEBI:57783"/>
        <dbReference type="ChEBI" id="CHEBI:64076"/>
        <dbReference type="ChEBI" id="CHEBI:456216"/>
        <dbReference type="EC" id="4.2.1.93"/>
    </reaction>
</comment>
<evidence type="ECO:0000256" key="3">
    <source>
        <dbReference type="ARBA" id="ARBA00022840"/>
    </source>
</evidence>
<dbReference type="EC" id="4.2.1.93" evidence="8"/>
<dbReference type="FunFam" id="3.40.1190.20:FF:000091">
    <property type="entry name" value="ATP-dependent (S)-NAD(P)H-hydrate dehydratase"/>
    <property type="match status" value="1"/>
</dbReference>
<keyword evidence="11" id="KW-1185">Reference proteome</keyword>
<evidence type="ECO:0000256" key="8">
    <source>
        <dbReference type="HAMAP-Rule" id="MF_03157"/>
    </source>
</evidence>
<evidence type="ECO:0000256" key="1">
    <source>
        <dbReference type="ARBA" id="ARBA00022553"/>
    </source>
</evidence>
<feature type="binding site" evidence="8">
    <location>
        <begin position="150"/>
        <end position="156"/>
    </location>
    <ligand>
        <name>(6S)-NADPHX</name>
        <dbReference type="ChEBI" id="CHEBI:64076"/>
    </ligand>
</feature>
<evidence type="ECO:0000256" key="2">
    <source>
        <dbReference type="ARBA" id="ARBA00022741"/>
    </source>
</evidence>
<evidence type="ECO:0000256" key="6">
    <source>
        <dbReference type="ARBA" id="ARBA00023239"/>
    </source>
</evidence>
<feature type="binding site" evidence="8">
    <location>
        <position position="96"/>
    </location>
    <ligand>
        <name>(6S)-NADPHX</name>
        <dbReference type="ChEBI" id="CHEBI:64076"/>
    </ligand>
</feature>
<feature type="domain" description="YjeF C-terminal" evidence="9">
    <location>
        <begin position="1"/>
        <end position="290"/>
    </location>
</feature>
<evidence type="ECO:0000256" key="7">
    <source>
        <dbReference type="ARBA" id="ARBA00047472"/>
    </source>
</evidence>
<sequence>MEQFLRLLPKLGKHLRKGDCGRIGVIGGSIEYTGAPYFAASSICKLGADLIYVFCSNEAAPIIKTYSPDLIVHPGLKPEDVLPKLSRLDAIILGPGLGRNLSLNPLIDQLFNLINQKNIPFVIDGDGLWFVAENVEKFPKNMSSTILTPNFVEFSRLCKAVLDEDNVINCREIKKLEELGIELSRRLNVAIYMKGEIDLIITSDGKVSKCEFEASFRRCGGQGDLTAGTLGLLLFWAKKNSDSFQKSFHEAGIASSWLVRTAGKQAFEKHGRSMNTPLMLEEIPKIIKEIEK</sequence>
<dbReference type="Proteomes" id="UP001152747">
    <property type="component" value="Unassembled WGS sequence"/>
</dbReference>